<dbReference type="PROSITE" id="PS51762">
    <property type="entry name" value="GH16_2"/>
    <property type="match status" value="1"/>
</dbReference>
<feature type="domain" description="GH16" evidence="7">
    <location>
        <begin position="19"/>
        <end position="278"/>
    </location>
</feature>
<dbReference type="Gene3D" id="2.60.120.200">
    <property type="match status" value="1"/>
</dbReference>
<evidence type="ECO:0000256" key="1">
    <source>
        <dbReference type="ARBA" id="ARBA00000124"/>
    </source>
</evidence>
<accession>A0A1B8GAK8</accession>
<keyword evidence="4" id="KW-0378">Hydrolase</keyword>
<dbReference type="OrthoDB" id="192832at2759"/>
<dbReference type="InterPro" id="IPR000757">
    <property type="entry name" value="Beta-glucanase-like"/>
</dbReference>
<evidence type="ECO:0000256" key="6">
    <source>
        <dbReference type="SAM" id="SignalP"/>
    </source>
</evidence>
<reference evidence="9" key="2">
    <citation type="journal article" date="2018" name="Nat. Commun.">
        <title>Extreme sensitivity to ultraviolet light in the fungal pathogen causing white-nose syndrome of bats.</title>
        <authorList>
            <person name="Palmer J.M."/>
            <person name="Drees K.P."/>
            <person name="Foster J.T."/>
            <person name="Lindner D.L."/>
        </authorList>
    </citation>
    <scope>NUCLEOTIDE SEQUENCE [LARGE SCALE GENOMIC DNA]</scope>
    <source>
        <strain evidence="9">UAMH 10579</strain>
    </source>
</reference>
<dbReference type="RefSeq" id="XP_018126595.1">
    <property type="nucleotide sequence ID" value="XM_018278512.1"/>
</dbReference>
<evidence type="ECO:0000256" key="3">
    <source>
        <dbReference type="ARBA" id="ARBA00012599"/>
    </source>
</evidence>
<keyword evidence="5" id="KW-0326">Glycosidase</keyword>
<dbReference type="AlphaFoldDB" id="A0A1B8GAK8"/>
<evidence type="ECO:0000256" key="2">
    <source>
        <dbReference type="ARBA" id="ARBA00006865"/>
    </source>
</evidence>
<dbReference type="PANTHER" id="PTHR10963:SF24">
    <property type="entry name" value="GLYCOSIDASE C21B10.07-RELATED"/>
    <property type="match status" value="1"/>
</dbReference>
<evidence type="ECO:0000256" key="5">
    <source>
        <dbReference type="ARBA" id="ARBA00023295"/>
    </source>
</evidence>
<dbReference type="InterPro" id="IPR050546">
    <property type="entry name" value="Glycosyl_Hydrlase_16"/>
</dbReference>
<keyword evidence="9" id="KW-1185">Reference proteome</keyword>
<keyword evidence="6" id="KW-0732">Signal</keyword>
<dbReference type="GO" id="GO:0052861">
    <property type="term" value="F:endo-1,3(4)-beta-glucanase activity"/>
    <property type="evidence" value="ECO:0007669"/>
    <property type="project" value="UniProtKB-EC"/>
</dbReference>
<evidence type="ECO:0000256" key="4">
    <source>
        <dbReference type="ARBA" id="ARBA00022801"/>
    </source>
</evidence>
<evidence type="ECO:0000259" key="7">
    <source>
        <dbReference type="PROSITE" id="PS51762"/>
    </source>
</evidence>
<dbReference type="EMBL" id="KV460261">
    <property type="protein sequence ID" value="OBT92862.1"/>
    <property type="molecule type" value="Genomic_DNA"/>
</dbReference>
<reference evidence="8 9" key="1">
    <citation type="submission" date="2016-03" db="EMBL/GenBank/DDBJ databases">
        <title>Comparative genomics of Pseudogymnoascus destructans, the fungus causing white-nose syndrome of bats.</title>
        <authorList>
            <person name="Palmer J.M."/>
            <person name="Drees K.P."/>
            <person name="Foster J.T."/>
            <person name="Lindner D.L."/>
        </authorList>
    </citation>
    <scope>NUCLEOTIDE SEQUENCE [LARGE SCALE GENOMIC DNA]</scope>
    <source>
        <strain evidence="8 9">UAMH 10579</strain>
    </source>
</reference>
<dbReference type="SUPFAM" id="SSF49899">
    <property type="entry name" value="Concanavalin A-like lectins/glucanases"/>
    <property type="match status" value="1"/>
</dbReference>
<organism evidence="8 9">
    <name type="scientific">Pseudogymnoascus verrucosus</name>
    <dbReference type="NCBI Taxonomy" id="342668"/>
    <lineage>
        <taxon>Eukaryota</taxon>
        <taxon>Fungi</taxon>
        <taxon>Dikarya</taxon>
        <taxon>Ascomycota</taxon>
        <taxon>Pezizomycotina</taxon>
        <taxon>Leotiomycetes</taxon>
        <taxon>Thelebolales</taxon>
        <taxon>Thelebolaceae</taxon>
        <taxon>Pseudogymnoascus</taxon>
    </lineage>
</organism>
<sequence>MPSLQTLIQASAIAWLAGTASAAYTLQDVYDSTNFFDGFNFYDGRDPTNGFVDYVNAETANNAGLAGLSQDGVYMGVDHTTMSPPNGRASVRVESKKQYTLGLFIADIKHMPGAECGSWPAFWTYGPDWPNRGEIDVIEGVNTQLTNDVTLHTSGGCSMNNPNSQPGSVLSNADCSGIGGCGQTTTDPSNYGTGFNSIGGGVYAMEWTNEAIAVYFFPRYAIPDDINSGNPDPSTWGTPLTNFVGNSCDIGSHFRDHYIVFDTTFCGDWAGGVWGDKCGARAATCEDFVSQNPAVYEEAYWLVNSVKVYTNN</sequence>
<dbReference type="EC" id="3.2.1.6" evidence="3"/>
<feature type="chain" id="PRO_5008608379" description="endo-1,3(4)-beta-glucanase" evidence="6">
    <location>
        <begin position="23"/>
        <end position="312"/>
    </location>
</feature>
<dbReference type="InterPro" id="IPR013320">
    <property type="entry name" value="ConA-like_dom_sf"/>
</dbReference>
<dbReference type="Pfam" id="PF26113">
    <property type="entry name" value="GH16_XgeA"/>
    <property type="match status" value="1"/>
</dbReference>
<evidence type="ECO:0000313" key="8">
    <source>
        <dbReference type="EMBL" id="OBT92862.1"/>
    </source>
</evidence>
<dbReference type="PANTHER" id="PTHR10963">
    <property type="entry name" value="GLYCOSYL HYDROLASE-RELATED"/>
    <property type="match status" value="1"/>
</dbReference>
<proteinExistence type="inferred from homology"/>
<dbReference type="STRING" id="342668.A0A1B8GAK8"/>
<dbReference type="Proteomes" id="UP000091956">
    <property type="component" value="Unassembled WGS sequence"/>
</dbReference>
<protein>
    <recommendedName>
        <fullName evidence="3">endo-1,3(4)-beta-glucanase</fullName>
        <ecNumber evidence="3">3.2.1.6</ecNumber>
    </recommendedName>
</protein>
<gene>
    <name evidence="8" type="ORF">VE01_09096</name>
</gene>
<name>A0A1B8GAK8_9PEZI</name>
<dbReference type="FunFam" id="2.60.120.200:FF:000114">
    <property type="entry name" value="Probable endo-1,3(4)-beta-glucanase NFIA_089530"/>
    <property type="match status" value="1"/>
</dbReference>
<dbReference type="GO" id="GO:0009251">
    <property type="term" value="P:glucan catabolic process"/>
    <property type="evidence" value="ECO:0007669"/>
    <property type="project" value="TreeGrafter"/>
</dbReference>
<evidence type="ECO:0000313" key="9">
    <source>
        <dbReference type="Proteomes" id="UP000091956"/>
    </source>
</evidence>
<dbReference type="CDD" id="cd02181">
    <property type="entry name" value="GH16_fungal_Lam16A_glucanase"/>
    <property type="match status" value="1"/>
</dbReference>
<dbReference type="GeneID" id="28842482"/>
<comment type="catalytic activity">
    <reaction evidence="1">
        <text>Endohydrolysis of (1-&gt;3)- or (1-&gt;4)-linkages in beta-D-glucans when the glucose residue whose reducing group is involved in the linkage to be hydrolyzed is itself substituted at C-3.</text>
        <dbReference type="EC" id="3.2.1.6"/>
    </reaction>
</comment>
<feature type="signal peptide" evidence="6">
    <location>
        <begin position="1"/>
        <end position="22"/>
    </location>
</feature>
<comment type="similarity">
    <text evidence="2">Belongs to the glycosyl hydrolase 16 family.</text>
</comment>